<dbReference type="Pfam" id="PF00109">
    <property type="entry name" value="ketoacyl-synt"/>
    <property type="match status" value="1"/>
</dbReference>
<dbReference type="Gene3D" id="3.40.47.10">
    <property type="match status" value="1"/>
</dbReference>
<dbReference type="GO" id="GO:0005737">
    <property type="term" value="C:cytoplasm"/>
    <property type="evidence" value="ECO:0007669"/>
    <property type="project" value="TreeGrafter"/>
</dbReference>
<feature type="domain" description="Carrier" evidence="7">
    <location>
        <begin position="982"/>
        <end position="1057"/>
    </location>
</feature>
<dbReference type="AlphaFoldDB" id="A0A4Z1D4Q9"/>
<dbReference type="InterPro" id="IPR020841">
    <property type="entry name" value="PKS_Beta-ketoAc_synthase_dom"/>
</dbReference>
<evidence type="ECO:0000259" key="8">
    <source>
        <dbReference type="PROSITE" id="PS52004"/>
    </source>
</evidence>
<dbReference type="InterPro" id="IPR009081">
    <property type="entry name" value="PP-bd_ACP"/>
</dbReference>
<dbReference type="PROSITE" id="PS00606">
    <property type="entry name" value="KS3_1"/>
    <property type="match status" value="1"/>
</dbReference>
<dbReference type="Pfam" id="PF00550">
    <property type="entry name" value="PP-binding"/>
    <property type="match status" value="1"/>
</dbReference>
<dbReference type="Pfam" id="PF16197">
    <property type="entry name" value="KAsynt_C_assoc"/>
    <property type="match status" value="1"/>
</dbReference>
<dbReference type="GO" id="GO:0004315">
    <property type="term" value="F:3-oxoacyl-[acyl-carrier-protein] synthase activity"/>
    <property type="evidence" value="ECO:0007669"/>
    <property type="project" value="InterPro"/>
</dbReference>
<dbReference type="InterPro" id="IPR016035">
    <property type="entry name" value="Acyl_Trfase/lysoPLipase"/>
</dbReference>
<evidence type="ECO:0000256" key="5">
    <source>
        <dbReference type="ARBA" id="ARBA00023315"/>
    </source>
</evidence>
<dbReference type="InterPro" id="IPR016039">
    <property type="entry name" value="Thiolase-like"/>
</dbReference>
<dbReference type="InterPro" id="IPR050091">
    <property type="entry name" value="PKS_NRPS_Biosynth_Enz"/>
</dbReference>
<dbReference type="PANTHER" id="PTHR43775">
    <property type="entry name" value="FATTY ACID SYNTHASE"/>
    <property type="match status" value="1"/>
</dbReference>
<keyword evidence="3" id="KW-0808">Transferase</keyword>
<dbReference type="GO" id="GO:0005886">
    <property type="term" value="C:plasma membrane"/>
    <property type="evidence" value="ECO:0007669"/>
    <property type="project" value="TreeGrafter"/>
</dbReference>
<dbReference type="SUPFAM" id="SSF52151">
    <property type="entry name" value="FabD/lysophospholipase-like"/>
    <property type="match status" value="1"/>
</dbReference>
<gene>
    <name evidence="9" type="ORF">E5083_16155</name>
</gene>
<dbReference type="InterPro" id="IPR014031">
    <property type="entry name" value="Ketoacyl_synth_C"/>
</dbReference>
<evidence type="ECO:0000313" key="10">
    <source>
        <dbReference type="Proteomes" id="UP000298159"/>
    </source>
</evidence>
<evidence type="ECO:0000256" key="6">
    <source>
        <dbReference type="SAM" id="MobiDB-lite"/>
    </source>
</evidence>
<dbReference type="Gene3D" id="1.10.1200.10">
    <property type="entry name" value="ACP-like"/>
    <property type="match status" value="1"/>
</dbReference>
<dbReference type="PROSITE" id="PS50075">
    <property type="entry name" value="CARRIER"/>
    <property type="match status" value="1"/>
</dbReference>
<dbReference type="InterPro" id="IPR014043">
    <property type="entry name" value="Acyl_transferase_dom"/>
</dbReference>
<protein>
    <submittedName>
        <fullName evidence="9">Type I polyketide synthase</fullName>
    </submittedName>
</protein>
<evidence type="ECO:0000259" key="7">
    <source>
        <dbReference type="PROSITE" id="PS50075"/>
    </source>
</evidence>
<comment type="caution">
    <text evidence="9">The sequence shown here is derived from an EMBL/GenBank/DDBJ whole genome shotgun (WGS) entry which is preliminary data.</text>
</comment>
<organism evidence="9 10">
    <name type="scientific">Streptomyces bauhiniae</name>
    <dbReference type="NCBI Taxonomy" id="2340725"/>
    <lineage>
        <taxon>Bacteria</taxon>
        <taxon>Bacillati</taxon>
        <taxon>Actinomycetota</taxon>
        <taxon>Actinomycetes</taxon>
        <taxon>Kitasatosporales</taxon>
        <taxon>Streptomycetaceae</taxon>
        <taxon>Streptomyces</taxon>
    </lineage>
</organism>
<evidence type="ECO:0000256" key="4">
    <source>
        <dbReference type="ARBA" id="ARBA00023194"/>
    </source>
</evidence>
<reference evidence="9 10" key="1">
    <citation type="submission" date="2019-04" db="EMBL/GenBank/DDBJ databases">
        <title>Streptomyces sp. nov. Bv016 isolated from bark of Buahinia variegata.</title>
        <authorList>
            <person name="Kanchanasin P."/>
            <person name="Tanasupawat S."/>
            <person name="Yuki M."/>
            <person name="Kudo T."/>
        </authorList>
    </citation>
    <scope>NUCLEOTIDE SEQUENCE [LARGE SCALE GENOMIC DNA]</scope>
    <source>
        <strain evidence="9 10">Bv016</strain>
    </source>
</reference>
<keyword evidence="5" id="KW-0012">Acyltransferase</keyword>
<dbReference type="InterPro" id="IPR014030">
    <property type="entry name" value="Ketoacyl_synth_N"/>
</dbReference>
<dbReference type="PROSITE" id="PS52004">
    <property type="entry name" value="KS3_2"/>
    <property type="match status" value="1"/>
</dbReference>
<dbReference type="Gene3D" id="3.30.70.3290">
    <property type="match status" value="1"/>
</dbReference>
<feature type="region of interest" description="Disordered" evidence="6">
    <location>
        <begin position="1"/>
        <end position="87"/>
    </location>
</feature>
<keyword evidence="4" id="KW-0045">Antibiotic biosynthesis</keyword>
<dbReference type="PANTHER" id="PTHR43775:SF37">
    <property type="entry name" value="SI:DKEY-61P9.11"/>
    <property type="match status" value="1"/>
</dbReference>
<feature type="domain" description="Ketosynthase family 3 (KS3)" evidence="8">
    <location>
        <begin position="88"/>
        <end position="497"/>
    </location>
</feature>
<dbReference type="Gene3D" id="3.40.366.10">
    <property type="entry name" value="Malonyl-Coenzyme A Acyl Carrier Protein, domain 2"/>
    <property type="match status" value="1"/>
</dbReference>
<keyword evidence="10" id="KW-1185">Reference proteome</keyword>
<evidence type="ECO:0000313" key="9">
    <source>
        <dbReference type="EMBL" id="TGN76711.1"/>
    </source>
</evidence>
<dbReference type="CDD" id="cd00833">
    <property type="entry name" value="PKS"/>
    <property type="match status" value="1"/>
</dbReference>
<dbReference type="Pfam" id="PF00698">
    <property type="entry name" value="Acyl_transf_1"/>
    <property type="match status" value="1"/>
</dbReference>
<proteinExistence type="predicted"/>
<dbReference type="InterPro" id="IPR018201">
    <property type="entry name" value="Ketoacyl_synth_AS"/>
</dbReference>
<keyword evidence="2" id="KW-0597">Phosphoprotein</keyword>
<dbReference type="InterPro" id="IPR016036">
    <property type="entry name" value="Malonyl_transacylase_ACP-bd"/>
</dbReference>
<dbReference type="SUPFAM" id="SSF47336">
    <property type="entry name" value="ACP-like"/>
    <property type="match status" value="1"/>
</dbReference>
<dbReference type="GO" id="GO:0071770">
    <property type="term" value="P:DIM/DIP cell wall layer assembly"/>
    <property type="evidence" value="ECO:0007669"/>
    <property type="project" value="TreeGrafter"/>
</dbReference>
<dbReference type="GO" id="GO:0006633">
    <property type="term" value="P:fatty acid biosynthetic process"/>
    <property type="evidence" value="ECO:0007669"/>
    <property type="project" value="InterPro"/>
</dbReference>
<dbReference type="GO" id="GO:0004312">
    <property type="term" value="F:fatty acid synthase activity"/>
    <property type="evidence" value="ECO:0007669"/>
    <property type="project" value="TreeGrafter"/>
</dbReference>
<dbReference type="SMART" id="SM00825">
    <property type="entry name" value="PKS_KS"/>
    <property type="match status" value="1"/>
</dbReference>
<dbReference type="GO" id="GO:0017000">
    <property type="term" value="P:antibiotic biosynthetic process"/>
    <property type="evidence" value="ECO:0007669"/>
    <property type="project" value="UniProtKB-KW"/>
</dbReference>
<dbReference type="InterPro" id="IPR001227">
    <property type="entry name" value="Ac_transferase_dom_sf"/>
</dbReference>
<dbReference type="SUPFAM" id="SSF55048">
    <property type="entry name" value="Probable ACP-binding domain of malonyl-CoA ACP transacylase"/>
    <property type="match status" value="1"/>
</dbReference>
<dbReference type="SMART" id="SM00827">
    <property type="entry name" value="PKS_AT"/>
    <property type="match status" value="1"/>
</dbReference>
<dbReference type="InterPro" id="IPR032821">
    <property type="entry name" value="PKS_assoc"/>
</dbReference>
<accession>A0A4Z1D4Q9</accession>
<evidence type="ECO:0000256" key="2">
    <source>
        <dbReference type="ARBA" id="ARBA00022553"/>
    </source>
</evidence>
<dbReference type="Proteomes" id="UP000298159">
    <property type="component" value="Unassembled WGS sequence"/>
</dbReference>
<evidence type="ECO:0000256" key="1">
    <source>
        <dbReference type="ARBA" id="ARBA00022450"/>
    </source>
</evidence>
<dbReference type="InterPro" id="IPR036736">
    <property type="entry name" value="ACP-like_sf"/>
</dbReference>
<name>A0A4Z1D4Q9_9ACTN</name>
<keyword evidence="1" id="KW-0596">Phosphopantetheine</keyword>
<dbReference type="EMBL" id="SRRT01000004">
    <property type="protein sequence ID" value="TGN76711.1"/>
    <property type="molecule type" value="Genomic_DNA"/>
</dbReference>
<dbReference type="Pfam" id="PF02801">
    <property type="entry name" value="Ketoacyl-synt_C"/>
    <property type="match status" value="1"/>
</dbReference>
<sequence>MAGTPRRPGGRRRQLLRAGRQFTARRPAQHPPAHDRIPGLPAQAHIPQPDPAPPRGDHRSARRRADHPGGSVSEYSQDHDPSTGAEETDAVAVVGLSLRVPGSADPGSFWQSVTDGVVSLRADAPDGGLHAGQIDRFDRFDADLFGMLPAQAAATDPQHRVLTEVAWQALEDAGIDPERATGRIGVFVGCGSETYYREHVLKDEKTVRVLGTEQLALGNSRDFLATGLAYRLGLTGPAITVQTACSTSLVAVHQAIRSLLTYECDIAIAGGATVHLDEEQGYVFTEGGITSPDGRCRAFTEGSAGTVPSSGAGIVVLRRVSDLPGTGENARAHLLGSAVNNDGAARMSPTAPSPQGQADVLREALAVAGLEPADVGYVETHGTGTTLGDQVELAALAEVYGRRPADAGLALGAVKPNIGHCDSAAGVIGLIKAVLAVEAGVVPPVPSQPGDGPDVALGSASFELPRVARPWPDGRPRTAGVSSFGLGGTNCHVLLTAAPRPTEPAESAPSARREPHIAALSAATPEALRRKARDLAAWLEGDGAEVPVGELTGTLWHHRRALSERWATALPADPAQARERLVAALTVLTGNGGRRALTAPRLAAVLPGQGVPLAGAGAGLAAVDERFAADLAELAAEVSRAGGPDLADARNWPADDPRLLDTAVVQPLLLILGLAGLRHTERHGLAPALLLGHSVGELTAATHAGVFSVADAVAAVVRRGRLMASAEPGTMTAVRAGEETAVRLAAGLEVDVCVLNGPDNTVCGGPEAALAAFEERCAEAGLRTTRLPVTRAGHSRAMAGAAKEFETFVATLTLSAPTVPIISGLTGKLLTDAQAVDPAYWGSQLSNPVRFTDAVATLLDAAPDTVLGLHRSHAATAEVRRAASAARRDLLVVDAADRAGADEAADWYGALAALWTAGHTPTGPARPAHVVALPAYPFADQRHWVAAPEPQPLEAPAGVPVSDLTAAADEVVPVAVTAEEQSGDVSTADAVRALWQDTFGIAELRPEDNFFDLGGTSLHAAHLVSVVNDALLVEIRLQDLYENSSLAGFIARTEELAAERDDVALLRLLEEIESEEGQNSHE</sequence>
<evidence type="ECO:0000256" key="3">
    <source>
        <dbReference type="ARBA" id="ARBA00022679"/>
    </source>
</evidence>
<dbReference type="SUPFAM" id="SSF53901">
    <property type="entry name" value="Thiolase-like"/>
    <property type="match status" value="1"/>
</dbReference>